<dbReference type="EnsemblMetazoa" id="XM_020005554.1">
    <property type="protein sequence ID" value="XP_019861113.1"/>
    <property type="gene ID" value="LOC109589475"/>
</dbReference>
<dbReference type="Proteomes" id="UP000007879">
    <property type="component" value="Unassembled WGS sequence"/>
</dbReference>
<gene>
    <name evidence="2" type="primary">109589475</name>
</gene>
<dbReference type="KEGG" id="aqu:109589475"/>
<dbReference type="EnsemblMetazoa" id="Aqu2.1.10245_001">
    <property type="protein sequence ID" value="Aqu2.1.10245_001"/>
    <property type="gene ID" value="Aqu2.1.10245"/>
</dbReference>
<feature type="region of interest" description="Disordered" evidence="1">
    <location>
        <begin position="1"/>
        <end position="34"/>
    </location>
</feature>
<reference evidence="2" key="2">
    <citation type="submission" date="2017-05" db="UniProtKB">
        <authorList>
            <consortium name="EnsemblMetazoa"/>
        </authorList>
    </citation>
    <scope>IDENTIFICATION</scope>
</reference>
<protein>
    <submittedName>
        <fullName evidence="2">Uncharacterized protein</fullName>
    </submittedName>
</protein>
<keyword evidence="3" id="KW-1185">Reference proteome</keyword>
<sequence length="104" mass="11759">MESCSSSDLQQNESINVNGNQQSTTVNNDGIARPVDETNEDVIDLTQQEIPVTNEFVEEIVRESFMKKYGKKVAKGAMYALKLIPKPFLWIKAAVKHIFSRISR</sequence>
<reference evidence="3" key="1">
    <citation type="journal article" date="2010" name="Nature">
        <title>The Amphimedon queenslandica genome and the evolution of animal complexity.</title>
        <authorList>
            <person name="Srivastava M."/>
            <person name="Simakov O."/>
            <person name="Chapman J."/>
            <person name="Fahey B."/>
            <person name="Gauthier M.E."/>
            <person name="Mitros T."/>
            <person name="Richards G.S."/>
            <person name="Conaco C."/>
            <person name="Dacre M."/>
            <person name="Hellsten U."/>
            <person name="Larroux C."/>
            <person name="Putnam N.H."/>
            <person name="Stanke M."/>
            <person name="Adamska M."/>
            <person name="Darling A."/>
            <person name="Degnan S.M."/>
            <person name="Oakley T.H."/>
            <person name="Plachetzki D.C."/>
            <person name="Zhai Y."/>
            <person name="Adamski M."/>
            <person name="Calcino A."/>
            <person name="Cummins S.F."/>
            <person name="Goodstein D.M."/>
            <person name="Harris C."/>
            <person name="Jackson D.J."/>
            <person name="Leys S.P."/>
            <person name="Shu S."/>
            <person name="Woodcroft B.J."/>
            <person name="Vervoort M."/>
            <person name="Kosik K.S."/>
            <person name="Manning G."/>
            <person name="Degnan B.M."/>
            <person name="Rokhsar D.S."/>
        </authorList>
    </citation>
    <scope>NUCLEOTIDE SEQUENCE [LARGE SCALE GENOMIC DNA]</scope>
</reference>
<proteinExistence type="predicted"/>
<feature type="compositionally biased region" description="Polar residues" evidence="1">
    <location>
        <begin position="1"/>
        <end position="28"/>
    </location>
</feature>
<name>A0A1X7T6V0_AMPQE</name>
<evidence type="ECO:0000256" key="1">
    <source>
        <dbReference type="SAM" id="MobiDB-lite"/>
    </source>
</evidence>
<dbReference type="AlphaFoldDB" id="A0A1X7T6V0"/>
<accession>A0A1X7T6V0</accession>
<evidence type="ECO:0000313" key="2">
    <source>
        <dbReference type="EnsemblMetazoa" id="Aqu2.1.10245_001"/>
    </source>
</evidence>
<evidence type="ECO:0000313" key="3">
    <source>
        <dbReference type="Proteomes" id="UP000007879"/>
    </source>
</evidence>
<dbReference type="InParanoid" id="A0A1X7T6V0"/>
<organism evidence="2">
    <name type="scientific">Amphimedon queenslandica</name>
    <name type="common">Sponge</name>
    <dbReference type="NCBI Taxonomy" id="400682"/>
    <lineage>
        <taxon>Eukaryota</taxon>
        <taxon>Metazoa</taxon>
        <taxon>Porifera</taxon>
        <taxon>Demospongiae</taxon>
        <taxon>Heteroscleromorpha</taxon>
        <taxon>Haplosclerida</taxon>
        <taxon>Niphatidae</taxon>
        <taxon>Amphimedon</taxon>
    </lineage>
</organism>